<comment type="similarity">
    <text evidence="6">Belongs to the sodium:neurotransmitter symporter (SNF) (TC 2.A.22) family.</text>
</comment>
<protein>
    <recommendedName>
        <fullName evidence="6">Transporter</fullName>
    </recommendedName>
</protein>
<sequence length="456" mass="50554">MAREKFSSRFGFILISAGCAIGLGNVWRFPYVVGQYGGALFVLIYLLFLILLGAPIMTMEFAVGRASQKSAVSALTTLKPGQKIWKGVGYFQAAGNYMLMMFYTTVGGWMLAYFLKMIKGEFNGITPTQVGDIFNQSLQDPFMQVFWMIVVVALGFGVCSLGLQNGVEKMTKIMMSSLFVIILILVVRAITLPGGGEGLAFYLIPNLDSIARYGVLEVIFAAMGQAFFTLSLGIGAIAIFGSYIGKERRLLGETMSVCTLDTLVALMSGLIIFPACFAFGVNPESGPGLVFITLPSIFNEMWMGQLWGSLFFVFMSFAAMSTIIAVFENIISFGIDLFGWTRKKSVFVNLVLILFLSLPCALGFNVLSGFHPFGAGTYIQDLEDFFVTYNFLPLGSLAYLIFCTSRYGWGFENFLEEANTGQGIHFPKWTKVYLKYILPCIIIFIFIQGYWTFFMK</sequence>
<dbReference type="RefSeq" id="WP_008789871.1">
    <property type="nucleotide sequence ID" value="NZ_AKCB01000001.1"/>
</dbReference>
<feature type="transmembrane region" description="Helical" evidence="7">
    <location>
        <begin position="215"/>
        <end position="245"/>
    </location>
</feature>
<evidence type="ECO:0000256" key="1">
    <source>
        <dbReference type="ARBA" id="ARBA00004141"/>
    </source>
</evidence>
<dbReference type="GeneID" id="78228350"/>
<feature type="transmembrane region" description="Helical" evidence="7">
    <location>
        <begin position="347"/>
        <end position="371"/>
    </location>
</feature>
<dbReference type="InterPro" id="IPR037272">
    <property type="entry name" value="SNS_sf"/>
</dbReference>
<feature type="transmembrane region" description="Helical" evidence="7">
    <location>
        <begin position="12"/>
        <end position="30"/>
    </location>
</feature>
<feature type="transmembrane region" description="Helical" evidence="7">
    <location>
        <begin position="257"/>
        <end position="281"/>
    </location>
</feature>
<dbReference type="InterPro" id="IPR047218">
    <property type="entry name" value="YocR/YhdH-like"/>
</dbReference>
<keyword evidence="6" id="KW-0769">Symport</keyword>
<dbReference type="PANTHER" id="PTHR42948:SF1">
    <property type="entry name" value="TRANSPORTER"/>
    <property type="match status" value="1"/>
</dbReference>
<evidence type="ECO:0000256" key="6">
    <source>
        <dbReference type="RuleBase" id="RU003732"/>
    </source>
</evidence>
<evidence type="ECO:0000256" key="3">
    <source>
        <dbReference type="ARBA" id="ARBA00022692"/>
    </source>
</evidence>
<dbReference type="NCBIfam" id="NF037979">
    <property type="entry name" value="Na_transp"/>
    <property type="match status" value="1"/>
</dbReference>
<keyword evidence="2 6" id="KW-0813">Transport</keyword>
<comment type="subcellular location">
    <subcellularLocation>
        <location evidence="1">Membrane</location>
        <topology evidence="1">Multi-pass membrane protein</topology>
    </subcellularLocation>
</comment>
<comment type="caution">
    <text evidence="8">The sequence shown here is derived from an EMBL/GenBank/DDBJ whole genome shotgun (WGS) entry which is preliminary data.</text>
</comment>
<dbReference type="AlphaFoldDB" id="E7GDE1"/>
<accession>E7GDE1</accession>
<dbReference type="HOGENOM" id="CLU_006855_3_0_9"/>
<keyword evidence="5 7" id="KW-0472">Membrane</keyword>
<dbReference type="EMBL" id="ADKX01000041">
    <property type="protein sequence ID" value="EFW03992.1"/>
    <property type="molecule type" value="Genomic_DNA"/>
</dbReference>
<feature type="transmembrane region" description="Helical" evidence="7">
    <location>
        <begin position="301"/>
        <end position="327"/>
    </location>
</feature>
<dbReference type="CDD" id="cd10336">
    <property type="entry name" value="SLC6sbd_Tyt1-Like"/>
    <property type="match status" value="1"/>
</dbReference>
<dbReference type="OrthoDB" id="9762833at2"/>
<gene>
    <name evidence="8" type="ORF">HMPREF9488_02784</name>
</gene>
<feature type="transmembrane region" description="Helical" evidence="7">
    <location>
        <begin position="94"/>
        <end position="115"/>
    </location>
</feature>
<feature type="transmembrane region" description="Helical" evidence="7">
    <location>
        <begin position="391"/>
        <end position="411"/>
    </location>
</feature>
<dbReference type="eggNOG" id="COG0733">
    <property type="taxonomic scope" value="Bacteria"/>
</dbReference>
<reference evidence="8 9" key="1">
    <citation type="submission" date="2010-12" db="EMBL/GenBank/DDBJ databases">
        <title>The Genome Sequence of Coprobacillus sp. strain 29_1.</title>
        <authorList>
            <consortium name="The Broad Institute Genome Sequencing Platform"/>
            <person name="Earl A."/>
            <person name="Ward D."/>
            <person name="Feldgarden M."/>
            <person name="Gevers D."/>
            <person name="Daigneault M."/>
            <person name="Sibley C.D."/>
            <person name="White A."/>
            <person name="Strauss J."/>
            <person name="Allen-Vercoe E."/>
            <person name="Young S.K."/>
            <person name="Zeng Q."/>
            <person name="Gargeya S."/>
            <person name="Fitzgerald M."/>
            <person name="Haas B."/>
            <person name="Abouelleil A."/>
            <person name="Alvarado L."/>
            <person name="Arachchi H.M."/>
            <person name="Berlin A."/>
            <person name="Brown A."/>
            <person name="Chapman S.B."/>
            <person name="Chen Z."/>
            <person name="Dunbar C."/>
            <person name="Freedman E."/>
            <person name="Gearin G."/>
            <person name="Gellesch M."/>
            <person name="Goldberg J."/>
            <person name="Griggs A."/>
            <person name="Gujja S."/>
            <person name="Heilman E."/>
            <person name="Heiman D."/>
            <person name="Howarth C."/>
            <person name="Larson L."/>
            <person name="Lui A."/>
            <person name="MacDonald P.J.P."/>
            <person name="Mehta T."/>
            <person name="Montmayeur A."/>
            <person name="Murphy C."/>
            <person name="Neiman D."/>
            <person name="Pearson M."/>
            <person name="Priest M."/>
            <person name="Roberts A."/>
            <person name="Saif S."/>
            <person name="Shea T."/>
            <person name="Shenoy N."/>
            <person name="Sisk P."/>
            <person name="Stolte C."/>
            <person name="Sykes S."/>
            <person name="White J."/>
            <person name="Yandava C."/>
            <person name="Nusbaum C."/>
            <person name="Birren B."/>
        </authorList>
    </citation>
    <scope>NUCLEOTIDE SEQUENCE [LARGE SCALE GENOMIC DNA]</scope>
    <source>
        <strain evidence="8 9">29_1</strain>
    </source>
</reference>
<organism evidence="8 9">
    <name type="scientific">Coprobacillus cateniformis</name>
    <dbReference type="NCBI Taxonomy" id="100884"/>
    <lineage>
        <taxon>Bacteria</taxon>
        <taxon>Bacillati</taxon>
        <taxon>Bacillota</taxon>
        <taxon>Erysipelotrichia</taxon>
        <taxon>Erysipelotrichales</taxon>
        <taxon>Coprobacillaceae</taxon>
        <taxon>Coprobacillus</taxon>
    </lineage>
</organism>
<keyword evidence="4 7" id="KW-1133">Transmembrane helix</keyword>
<feature type="transmembrane region" description="Helical" evidence="7">
    <location>
        <begin position="175"/>
        <end position="195"/>
    </location>
</feature>
<dbReference type="GO" id="GO:0016020">
    <property type="term" value="C:membrane"/>
    <property type="evidence" value="ECO:0007669"/>
    <property type="project" value="UniProtKB-SubCell"/>
</dbReference>
<dbReference type="InterPro" id="IPR000175">
    <property type="entry name" value="Na/ntran_symport"/>
</dbReference>
<keyword evidence="9" id="KW-1185">Reference proteome</keyword>
<evidence type="ECO:0000256" key="4">
    <source>
        <dbReference type="ARBA" id="ARBA00022989"/>
    </source>
</evidence>
<dbReference type="PROSITE" id="PS00610">
    <property type="entry name" value="NA_NEUROTRAN_SYMP_1"/>
    <property type="match status" value="1"/>
</dbReference>
<evidence type="ECO:0000256" key="5">
    <source>
        <dbReference type="ARBA" id="ARBA00023136"/>
    </source>
</evidence>
<dbReference type="PRINTS" id="PR00176">
    <property type="entry name" value="NANEUSMPORT"/>
</dbReference>
<evidence type="ECO:0000313" key="8">
    <source>
        <dbReference type="EMBL" id="EFW03992.1"/>
    </source>
</evidence>
<dbReference type="Proteomes" id="UP000003157">
    <property type="component" value="Unassembled WGS sequence"/>
</dbReference>
<dbReference type="SUPFAM" id="SSF161070">
    <property type="entry name" value="SNF-like"/>
    <property type="match status" value="1"/>
</dbReference>
<proteinExistence type="inferred from homology"/>
<feature type="transmembrane region" description="Helical" evidence="7">
    <location>
        <begin position="432"/>
        <end position="453"/>
    </location>
</feature>
<name>E7GDE1_9FIRM</name>
<dbReference type="PANTHER" id="PTHR42948">
    <property type="entry name" value="TRANSPORTER"/>
    <property type="match status" value="1"/>
</dbReference>
<keyword evidence="3 6" id="KW-0812">Transmembrane</keyword>
<evidence type="ECO:0000256" key="2">
    <source>
        <dbReference type="ARBA" id="ARBA00022448"/>
    </source>
</evidence>
<dbReference type="Pfam" id="PF00209">
    <property type="entry name" value="SNF"/>
    <property type="match status" value="2"/>
</dbReference>
<feature type="transmembrane region" description="Helical" evidence="7">
    <location>
        <begin position="36"/>
        <end position="59"/>
    </location>
</feature>
<dbReference type="PROSITE" id="PS50267">
    <property type="entry name" value="NA_NEUROTRAN_SYMP_3"/>
    <property type="match status" value="1"/>
</dbReference>
<dbReference type="GO" id="GO:0015293">
    <property type="term" value="F:symporter activity"/>
    <property type="evidence" value="ECO:0007669"/>
    <property type="project" value="UniProtKB-KW"/>
</dbReference>
<feature type="transmembrane region" description="Helical" evidence="7">
    <location>
        <begin position="145"/>
        <end position="163"/>
    </location>
</feature>
<evidence type="ECO:0000256" key="7">
    <source>
        <dbReference type="SAM" id="Phobius"/>
    </source>
</evidence>
<evidence type="ECO:0000313" key="9">
    <source>
        <dbReference type="Proteomes" id="UP000003157"/>
    </source>
</evidence>
<dbReference type="STRING" id="100884.GCA_000269565_00437"/>